<accession>A0AA40SVF2</accession>
<dbReference type="InterPro" id="IPR013411">
    <property type="entry name" value="CRISPR-assoc_RAMP_Csx7"/>
</dbReference>
<dbReference type="NCBIfam" id="TIGR02581">
    <property type="entry name" value="cas_cyan_RAMP"/>
    <property type="match status" value="1"/>
</dbReference>
<keyword evidence="4" id="KW-1185">Reference proteome</keyword>
<keyword evidence="1" id="KW-0051">Antiviral defense</keyword>
<evidence type="ECO:0000313" key="4">
    <source>
        <dbReference type="Proteomes" id="UP001165986"/>
    </source>
</evidence>
<gene>
    <name evidence="3" type="ORF">FNW02_07270</name>
</gene>
<comment type="caution">
    <text evidence="3">The sequence shown here is derived from an EMBL/GenBank/DDBJ whole genome shotgun (WGS) entry which is preliminary data.</text>
</comment>
<reference evidence="3" key="1">
    <citation type="submission" date="2019-07" db="EMBL/GenBank/DDBJ databases">
        <title>Toxilogical consequences of a new and cryptic species of cyanobacteria (Komarekiella delphini-convector) recovered from the epidermis of a bottlenose dolphin and 1500 ft. in the air.</title>
        <authorList>
            <person name="Brown A.O."/>
            <person name="Dvorak P."/>
            <person name="Villanueva C.D."/>
            <person name="Foss A.J."/>
            <person name="Garvey A.D."/>
            <person name="Gibson Q.A."/>
            <person name="Johansen J.R."/>
            <person name="Casamatta D.A."/>
        </authorList>
    </citation>
    <scope>NUCLEOTIDE SEQUENCE</scope>
    <source>
        <strain evidence="3">SJRDD-AB1</strain>
    </source>
</reference>
<name>A0AA40SVF2_9NOST</name>
<evidence type="ECO:0000313" key="3">
    <source>
        <dbReference type="EMBL" id="MBD6615640.1"/>
    </source>
</evidence>
<feature type="domain" description="CRISPR type III-associated protein" evidence="2">
    <location>
        <begin position="15"/>
        <end position="234"/>
    </location>
</feature>
<proteinExistence type="predicted"/>
<dbReference type="PANTHER" id="PTHR35579:SF3">
    <property type="entry name" value="CRISPR SYSTEM CMS ENDORIBONUCLEASE CSM3"/>
    <property type="match status" value="1"/>
</dbReference>
<dbReference type="PANTHER" id="PTHR35579">
    <property type="entry name" value="CRISPR SYSTEM CMS ENDORIBONUCLEASE CSM3"/>
    <property type="match status" value="1"/>
</dbReference>
<dbReference type="InterPro" id="IPR005537">
    <property type="entry name" value="RAMP_III_fam"/>
</dbReference>
<sequence>MFDKFKNRLEITGILTTITALRISAGRSSEPIGSDLPVIKDALGNPLIPGSSFKGALRSRLESFLRGINPNFAANPAIEAEWSITNERLNGRNGIKEEVEEELKQYPDNERNRIRDQLLTDKIIDETDLISRLFGSPWIASKFQVRDLTVVSDSWFGQYQERDGVAIDRDTETAADGKLYDFQVVPASTQFEFKAVVENAKPWELGLLMIGLHQFETEQIPLGGGRSRGLGVVKLEIGKMRWFDVNNDPEKLLTYLQELVSSNTTDDISSYEDGQQLKQDWTHALINHLRDNITNSSTVKAIHNS</sequence>
<dbReference type="Proteomes" id="UP001165986">
    <property type="component" value="Unassembled WGS sequence"/>
</dbReference>
<evidence type="ECO:0000256" key="1">
    <source>
        <dbReference type="ARBA" id="ARBA00023118"/>
    </source>
</evidence>
<dbReference type="GO" id="GO:0051607">
    <property type="term" value="P:defense response to virus"/>
    <property type="evidence" value="ECO:0007669"/>
    <property type="project" value="UniProtKB-KW"/>
</dbReference>
<protein>
    <submittedName>
        <fullName evidence="3">CRISPR-associated RAMP protein</fullName>
    </submittedName>
</protein>
<evidence type="ECO:0000259" key="2">
    <source>
        <dbReference type="Pfam" id="PF03787"/>
    </source>
</evidence>
<dbReference type="AlphaFoldDB" id="A0AA40SVF2"/>
<dbReference type="RefSeq" id="WP_191756886.1">
    <property type="nucleotide sequence ID" value="NZ_VJXY01000005.1"/>
</dbReference>
<dbReference type="Pfam" id="PF03787">
    <property type="entry name" value="RAMPs"/>
    <property type="match status" value="1"/>
</dbReference>
<dbReference type="EMBL" id="VJXY01000005">
    <property type="protein sequence ID" value="MBD6615640.1"/>
    <property type="molecule type" value="Genomic_DNA"/>
</dbReference>
<organism evidence="3 4">
    <name type="scientific">Komarekiella delphini-convector SJRDD-AB1</name>
    <dbReference type="NCBI Taxonomy" id="2593771"/>
    <lineage>
        <taxon>Bacteria</taxon>
        <taxon>Bacillati</taxon>
        <taxon>Cyanobacteriota</taxon>
        <taxon>Cyanophyceae</taxon>
        <taxon>Nostocales</taxon>
        <taxon>Nostocaceae</taxon>
        <taxon>Komarekiella</taxon>
        <taxon>Komarekiella delphini-convector</taxon>
    </lineage>
</organism>
<dbReference type="InterPro" id="IPR052216">
    <property type="entry name" value="CRISPR_Csm3_endoribonuclease"/>
</dbReference>